<protein>
    <submittedName>
        <fullName evidence="5">Uncharacterized protein</fullName>
    </submittedName>
</protein>
<dbReference type="PROSITE" id="PS51155">
    <property type="entry name" value="CHIT_BIND_RR_2"/>
    <property type="match status" value="1"/>
</dbReference>
<dbReference type="InterPro" id="IPR000618">
    <property type="entry name" value="Insect_cuticle"/>
</dbReference>
<dbReference type="PRINTS" id="PR00947">
    <property type="entry name" value="CUTICLE"/>
</dbReference>
<dbReference type="AlphaFoldDB" id="A0A821V7M6"/>
<accession>A0A821V7M6</accession>
<feature type="chain" id="PRO_5032764418" evidence="4">
    <location>
        <begin position="17"/>
        <end position="134"/>
    </location>
</feature>
<dbReference type="Proteomes" id="UP000663880">
    <property type="component" value="Unassembled WGS sequence"/>
</dbReference>
<dbReference type="PROSITE" id="PS00233">
    <property type="entry name" value="CHIT_BIND_RR_1"/>
    <property type="match status" value="1"/>
</dbReference>
<keyword evidence="2 4" id="KW-0732">Signal</keyword>
<evidence type="ECO:0000313" key="6">
    <source>
        <dbReference type="Proteomes" id="UP000663880"/>
    </source>
</evidence>
<comment type="caution">
    <text evidence="5">The sequence shown here is derived from an EMBL/GenBank/DDBJ whole genome shotgun (WGS) entry which is preliminary data.</text>
</comment>
<reference evidence="5" key="1">
    <citation type="submission" date="2021-02" db="EMBL/GenBank/DDBJ databases">
        <authorList>
            <person name="Steward A R."/>
        </authorList>
    </citation>
    <scope>NUCLEOTIDE SEQUENCE</scope>
</reference>
<evidence type="ECO:0000256" key="2">
    <source>
        <dbReference type="ARBA" id="ARBA00022729"/>
    </source>
</evidence>
<gene>
    <name evidence="5" type="ORF">PMACD_LOCUS11435</name>
</gene>
<dbReference type="PANTHER" id="PTHR10380">
    <property type="entry name" value="CUTICLE PROTEIN"/>
    <property type="match status" value="1"/>
</dbReference>
<organism evidence="5 6">
    <name type="scientific">Pieris macdunnoughi</name>
    <dbReference type="NCBI Taxonomy" id="345717"/>
    <lineage>
        <taxon>Eukaryota</taxon>
        <taxon>Metazoa</taxon>
        <taxon>Ecdysozoa</taxon>
        <taxon>Arthropoda</taxon>
        <taxon>Hexapoda</taxon>
        <taxon>Insecta</taxon>
        <taxon>Pterygota</taxon>
        <taxon>Neoptera</taxon>
        <taxon>Endopterygota</taxon>
        <taxon>Lepidoptera</taxon>
        <taxon>Glossata</taxon>
        <taxon>Ditrysia</taxon>
        <taxon>Papilionoidea</taxon>
        <taxon>Pieridae</taxon>
        <taxon>Pierinae</taxon>
        <taxon>Pieris</taxon>
    </lineage>
</organism>
<dbReference type="GO" id="GO:0062129">
    <property type="term" value="C:chitin-based extracellular matrix"/>
    <property type="evidence" value="ECO:0007669"/>
    <property type="project" value="TreeGrafter"/>
</dbReference>
<dbReference type="OrthoDB" id="6372059at2759"/>
<dbReference type="GO" id="GO:0008010">
    <property type="term" value="F:structural constituent of chitin-based larval cuticle"/>
    <property type="evidence" value="ECO:0007669"/>
    <property type="project" value="TreeGrafter"/>
</dbReference>
<dbReference type="EMBL" id="CAJOBZ010000039">
    <property type="protein sequence ID" value="CAF4902838.1"/>
    <property type="molecule type" value="Genomic_DNA"/>
</dbReference>
<evidence type="ECO:0000313" key="5">
    <source>
        <dbReference type="EMBL" id="CAF4902838.1"/>
    </source>
</evidence>
<sequence length="134" mass="14357">MKSFVAILAFVALAAADVSHIVRNIDTDAQIVSQDADVFPDQYKYGYETSNGIKAQESGVLKNAGLENEAIETQGSNSYTGPDGQVYAVNYVANENGYQPTGAHLPTPVPVPDYILRALEYIATHAPKSVAQPL</sequence>
<name>A0A821V7M6_9NEOP</name>
<dbReference type="PANTHER" id="PTHR10380:SF238">
    <property type="entry name" value="CUTICULAR PROTEIN 65EA-RELATED"/>
    <property type="match status" value="1"/>
</dbReference>
<proteinExistence type="predicted"/>
<evidence type="ECO:0000256" key="4">
    <source>
        <dbReference type="SAM" id="SignalP"/>
    </source>
</evidence>
<keyword evidence="1 3" id="KW-0193">Cuticle</keyword>
<keyword evidence="6" id="KW-1185">Reference proteome</keyword>
<evidence type="ECO:0000256" key="1">
    <source>
        <dbReference type="ARBA" id="ARBA00022460"/>
    </source>
</evidence>
<dbReference type="InterPro" id="IPR031311">
    <property type="entry name" value="CHIT_BIND_RR_consensus"/>
</dbReference>
<evidence type="ECO:0000256" key="3">
    <source>
        <dbReference type="PROSITE-ProRule" id="PRU00497"/>
    </source>
</evidence>
<dbReference type="Pfam" id="PF00379">
    <property type="entry name" value="Chitin_bind_4"/>
    <property type="match status" value="1"/>
</dbReference>
<feature type="signal peptide" evidence="4">
    <location>
        <begin position="1"/>
        <end position="16"/>
    </location>
</feature>
<dbReference type="InterPro" id="IPR050468">
    <property type="entry name" value="Cuticle_Struct_Prot"/>
</dbReference>